<dbReference type="InterPro" id="IPR016024">
    <property type="entry name" value="ARM-type_fold"/>
</dbReference>
<keyword evidence="2" id="KW-1185">Reference proteome</keyword>
<accession>A0ABQ9Y000</accession>
<reference evidence="1 2" key="1">
    <citation type="journal article" date="2022" name="bioRxiv">
        <title>Genomics of Preaxostyla Flagellates Illuminates Evolutionary Transitions and the Path Towards Mitochondrial Loss.</title>
        <authorList>
            <person name="Novak L.V.F."/>
            <person name="Treitli S.C."/>
            <person name="Pyrih J."/>
            <person name="Halakuc P."/>
            <person name="Pipaliya S.V."/>
            <person name="Vacek V."/>
            <person name="Brzon O."/>
            <person name="Soukal P."/>
            <person name="Eme L."/>
            <person name="Dacks J.B."/>
            <person name="Karnkowska A."/>
            <person name="Elias M."/>
            <person name="Hampl V."/>
        </authorList>
    </citation>
    <scope>NUCLEOTIDE SEQUENCE [LARGE SCALE GENOMIC DNA]</scope>
    <source>
        <strain evidence="1">NAU3</strain>
        <tissue evidence="1">Gut</tissue>
    </source>
</reference>
<name>A0ABQ9Y000_9EUKA</name>
<dbReference type="Proteomes" id="UP001281761">
    <property type="component" value="Unassembled WGS sequence"/>
</dbReference>
<comment type="caution">
    <text evidence="1">The sequence shown here is derived from an EMBL/GenBank/DDBJ whole genome shotgun (WGS) entry which is preliminary data.</text>
</comment>
<evidence type="ECO:0000313" key="2">
    <source>
        <dbReference type="Proteomes" id="UP001281761"/>
    </source>
</evidence>
<protein>
    <submittedName>
        <fullName evidence="1">Uncharacterized protein</fullName>
    </submittedName>
</protein>
<gene>
    <name evidence="1" type="ORF">BLNAU_7907</name>
</gene>
<organism evidence="1 2">
    <name type="scientific">Blattamonas nauphoetae</name>
    <dbReference type="NCBI Taxonomy" id="2049346"/>
    <lineage>
        <taxon>Eukaryota</taxon>
        <taxon>Metamonada</taxon>
        <taxon>Preaxostyla</taxon>
        <taxon>Oxymonadida</taxon>
        <taxon>Blattamonas</taxon>
    </lineage>
</organism>
<dbReference type="SUPFAM" id="SSF48371">
    <property type="entry name" value="ARM repeat"/>
    <property type="match status" value="1"/>
</dbReference>
<dbReference type="EMBL" id="JARBJD010000049">
    <property type="protein sequence ID" value="KAK2957077.1"/>
    <property type="molecule type" value="Genomic_DNA"/>
</dbReference>
<proteinExistence type="predicted"/>
<sequence length="458" mass="51089">MSHCPQHIYTLISSLPTLIQPAEQDIVNKGKIIDEYIPLSKDQSIIESEDILDNLRKNAEGDDKEFVDVIQRQAVNSRNQATFFSTVYSHFPQSSEGDILLNCITNNVADLVEALQRHPDPSYTILAIPIAVLLSPPTQQVQNSVNVLPRLSSLLPRPSLRLHVIQLLLTLTQSLPPPASPMFTEYLHAYLTNLLGFSDSHFIETHHSLVPVLQLQHLQNTRLSKGLQTSAELCSSFAFTSTLHTLFNIVPPAKIFSHAFLTSYVTSLCTLCMQQYLQSVNSRTISPFTEADSFIQTMLSVFASSSSPDSPQPILPSSFALLKTIRQYHLCLKNATTSLPHVSSGDRSLVTLIFPQTHLYEQQPFDMATTYLTHLLSTPHSLLSPQILLLFHNFADALNKPKDNIPFITASSLRQLTSLWQLFLSNKTNSFAPEDQTAIGHIRAVLLESLPRSLSISR</sequence>
<evidence type="ECO:0000313" key="1">
    <source>
        <dbReference type="EMBL" id="KAK2957077.1"/>
    </source>
</evidence>